<sequence>MSTFTLTGMRSVQQDNPSIVAHMELRSTADPRLPVEPGRQIDFEWILTPQGDGTRYYGYLMADSFDSVATIENMAGMSLLPSGDRYATSTGPGAERIARFTLRVNRHVAPDAFLVPVLRAGIIADGGKGLTSTTFSLKNHGFRIASLPPQGRSMTVVPGHRGVLSGLTAGMGEDVRLVGVGPARHGVTSVEVDGAVTYHPFSGHLGYDWFDYVLDAGGGRLVSGRVTVHVGDLGATPGVLGGWAPGT</sequence>
<dbReference type="OrthoDB" id="134475at2"/>
<organism evidence="1 2">
    <name type="scientific">Streptomyces atratus</name>
    <dbReference type="NCBI Taxonomy" id="1893"/>
    <lineage>
        <taxon>Bacteria</taxon>
        <taxon>Bacillati</taxon>
        <taxon>Actinomycetota</taxon>
        <taxon>Actinomycetes</taxon>
        <taxon>Kitasatosporales</taxon>
        <taxon>Streptomycetaceae</taxon>
        <taxon>Streptomyces</taxon>
    </lineage>
</organism>
<name>A0A1K2BDV4_STRAR</name>
<dbReference type="Proteomes" id="UP000181909">
    <property type="component" value="Unassembled WGS sequence"/>
</dbReference>
<dbReference type="RefSeq" id="WP_072485962.1">
    <property type="nucleotide sequence ID" value="NZ_CP108276.1"/>
</dbReference>
<reference evidence="1 2" key="1">
    <citation type="submission" date="2016-11" db="EMBL/GenBank/DDBJ databases">
        <authorList>
            <person name="Jaros S."/>
            <person name="Januszkiewicz K."/>
            <person name="Wedrychowicz H."/>
        </authorList>
    </citation>
    <scope>NUCLEOTIDE SEQUENCE [LARGE SCALE GENOMIC DNA]</scope>
    <source>
        <strain evidence="1 2">OK807</strain>
    </source>
</reference>
<evidence type="ECO:0000313" key="1">
    <source>
        <dbReference type="EMBL" id="SFX96157.1"/>
    </source>
</evidence>
<protein>
    <submittedName>
        <fullName evidence="1">Uncharacterized protein</fullName>
    </submittedName>
</protein>
<accession>A0A1K2BDV4</accession>
<gene>
    <name evidence="1" type="ORF">SAMN02787144_1008159</name>
</gene>
<dbReference type="AlphaFoldDB" id="A0A1K2BDV4"/>
<evidence type="ECO:0000313" key="2">
    <source>
        <dbReference type="Proteomes" id="UP000181909"/>
    </source>
</evidence>
<dbReference type="STRING" id="1893.SAMN02787144_1008159"/>
<proteinExistence type="predicted"/>
<dbReference type="EMBL" id="FPJO01000008">
    <property type="protein sequence ID" value="SFX96157.1"/>
    <property type="molecule type" value="Genomic_DNA"/>
</dbReference>